<gene>
    <name evidence="1" type="ORF">QL112_014725</name>
</gene>
<dbReference type="RefSeq" id="WP_189757993.1">
    <property type="nucleotide sequence ID" value="NZ_CAWPOC010000001.1"/>
</dbReference>
<dbReference type="Proteomes" id="UP001300348">
    <property type="component" value="Chromosome"/>
</dbReference>
<accession>A0ABY9XER4</accession>
<protein>
    <submittedName>
        <fullName evidence="1">Uncharacterized protein</fullName>
    </submittedName>
</protein>
<keyword evidence="2" id="KW-1185">Reference proteome</keyword>
<proteinExistence type="predicted"/>
<name>A0ABY9XER4_9GAMM</name>
<reference evidence="1 2" key="1">
    <citation type="journal article" date="2023" name="Access Microbiol">
        <title>The genome of a steinernematid-associated Pseudomonas piscis bacterium encodes the biosynthesis of insect toxins.</title>
        <authorList>
            <person name="Awori R.M."/>
            <person name="Hendre P."/>
            <person name="Amugune N.O."/>
        </authorList>
    </citation>
    <scope>NUCLEOTIDE SEQUENCE [LARGE SCALE GENOMIC DNA]</scope>
    <source>
        <strain evidence="1 2">97</strain>
    </source>
</reference>
<dbReference type="EMBL" id="CP133647">
    <property type="protein sequence ID" value="WNH01090.1"/>
    <property type="molecule type" value="Genomic_DNA"/>
</dbReference>
<evidence type="ECO:0000313" key="1">
    <source>
        <dbReference type="EMBL" id="WNH01090.1"/>
    </source>
</evidence>
<dbReference type="GeneID" id="88856836"/>
<sequence>MKELQKIIHENSANLKNQKGQKASELLDFVRGGASTAETWFKLDWKKSF</sequence>
<organism evidence="1 2">
    <name type="scientific">Xenorhabdus griffiniae</name>
    <dbReference type="NCBI Taxonomy" id="351672"/>
    <lineage>
        <taxon>Bacteria</taxon>
        <taxon>Pseudomonadati</taxon>
        <taxon>Pseudomonadota</taxon>
        <taxon>Gammaproteobacteria</taxon>
        <taxon>Enterobacterales</taxon>
        <taxon>Morganellaceae</taxon>
        <taxon>Xenorhabdus</taxon>
    </lineage>
</organism>
<evidence type="ECO:0000313" key="2">
    <source>
        <dbReference type="Proteomes" id="UP001300348"/>
    </source>
</evidence>